<dbReference type="EMBL" id="RBTE01000223">
    <property type="protein sequence ID" value="RMT29310.1"/>
    <property type="molecule type" value="Genomic_DNA"/>
</dbReference>
<comment type="caution">
    <text evidence="2">The sequence shown here is derived from an EMBL/GenBank/DDBJ whole genome shotgun (WGS) entry which is preliminary data.</text>
</comment>
<reference evidence="2 3" key="1">
    <citation type="submission" date="2018-08" db="EMBL/GenBank/DDBJ databases">
        <title>Recombination of ecologically and evolutionarily significant loci maintains genetic cohesion in the Pseudomonas syringae species complex.</title>
        <authorList>
            <person name="Dillon M."/>
            <person name="Thakur S."/>
            <person name="Almeida R.N.D."/>
            <person name="Weir B.S."/>
            <person name="Guttman D.S."/>
        </authorList>
    </citation>
    <scope>NUCLEOTIDE SEQUENCE [LARGE SCALE GENOMIC DNA]</scope>
    <source>
        <strain evidence="2 3">ICMP 13684</strain>
    </source>
</reference>
<feature type="compositionally biased region" description="Basic and acidic residues" evidence="1">
    <location>
        <begin position="22"/>
        <end position="31"/>
    </location>
</feature>
<proteinExistence type="predicted"/>
<evidence type="ECO:0000256" key="1">
    <source>
        <dbReference type="SAM" id="MobiDB-lite"/>
    </source>
</evidence>
<dbReference type="Proteomes" id="UP000278180">
    <property type="component" value="Unassembled WGS sequence"/>
</dbReference>
<feature type="region of interest" description="Disordered" evidence="1">
    <location>
        <begin position="19"/>
        <end position="49"/>
    </location>
</feature>
<organism evidence="2 3">
    <name type="scientific">Pseudomonas savastanoi</name>
    <name type="common">Pseudomonas syringae pv. savastanoi</name>
    <dbReference type="NCBI Taxonomy" id="29438"/>
    <lineage>
        <taxon>Bacteria</taxon>
        <taxon>Pseudomonadati</taxon>
        <taxon>Pseudomonadota</taxon>
        <taxon>Gammaproteobacteria</taxon>
        <taxon>Pseudomonadales</taxon>
        <taxon>Pseudomonadaceae</taxon>
        <taxon>Pseudomonas</taxon>
    </lineage>
</organism>
<sequence length="49" mass="5642">MDEHGKRENDPWLIALLYDATTEDKPERENPVKGQPKIPGKKKDALGRR</sequence>
<evidence type="ECO:0000313" key="3">
    <source>
        <dbReference type="Proteomes" id="UP000278180"/>
    </source>
</evidence>
<protein>
    <submittedName>
        <fullName evidence="2">Insecticidal toxin complex protein</fullName>
    </submittedName>
</protein>
<dbReference type="AlphaFoldDB" id="A0A3M5K2C0"/>
<name>A0A3M5K2C0_PSESS</name>
<gene>
    <name evidence="2" type="ORF">ALP51_04105</name>
</gene>
<accession>A0A3M5K2C0</accession>
<evidence type="ECO:0000313" key="2">
    <source>
        <dbReference type="EMBL" id="RMT29310.1"/>
    </source>
</evidence>